<evidence type="ECO:0000256" key="2">
    <source>
        <dbReference type="SAM" id="Phobius"/>
    </source>
</evidence>
<gene>
    <name evidence="3" type="ORF">GB2207_07961</name>
</gene>
<keyword evidence="2" id="KW-0472">Membrane</keyword>
<proteinExistence type="predicted"/>
<dbReference type="EMBL" id="AAPI01000001">
    <property type="protein sequence ID" value="EAS47727.1"/>
    <property type="molecule type" value="Genomic_DNA"/>
</dbReference>
<dbReference type="AlphaFoldDB" id="Q1YVI1"/>
<comment type="caution">
    <text evidence="3">The sequence shown here is derived from an EMBL/GenBank/DDBJ whole genome shotgun (WGS) entry which is preliminary data.</text>
</comment>
<keyword evidence="4" id="KW-1185">Reference proteome</keyword>
<dbReference type="Proteomes" id="UP000005555">
    <property type="component" value="Unassembled WGS sequence"/>
</dbReference>
<name>Q1YVI1_9GAMM</name>
<dbReference type="eggNOG" id="COG1273">
    <property type="taxonomic scope" value="Bacteria"/>
</dbReference>
<keyword evidence="2" id="KW-0812">Transmembrane</keyword>
<dbReference type="STRING" id="314287.GB2207_07961"/>
<feature type="transmembrane region" description="Helical" evidence="2">
    <location>
        <begin position="53"/>
        <end position="74"/>
    </location>
</feature>
<evidence type="ECO:0000313" key="4">
    <source>
        <dbReference type="Proteomes" id="UP000005555"/>
    </source>
</evidence>
<dbReference type="InterPro" id="IPR021834">
    <property type="entry name" value="DUF3426"/>
</dbReference>
<protein>
    <recommendedName>
        <fullName evidence="5">DUF3426 domain-containing protein</fullName>
    </recommendedName>
</protein>
<evidence type="ECO:0008006" key="5">
    <source>
        <dbReference type="Google" id="ProtNLM"/>
    </source>
</evidence>
<reference evidence="3 4" key="1">
    <citation type="submission" date="2006-03" db="EMBL/GenBank/DDBJ databases">
        <authorList>
            <person name="Giovannoni S.J."/>
            <person name="Cho J.-C."/>
            <person name="Ferriera S."/>
            <person name="Johnson J."/>
            <person name="Kravitz S."/>
            <person name="Halpern A."/>
            <person name="Remington K."/>
            <person name="Beeson K."/>
            <person name="Tran B."/>
            <person name="Rogers Y.-H."/>
            <person name="Friedman R."/>
            <person name="Venter J.C."/>
        </authorList>
    </citation>
    <scope>NUCLEOTIDE SEQUENCE [LARGE SCALE GENOMIC DNA]</scope>
    <source>
        <strain evidence="3 4">HTCC2207</strain>
    </source>
</reference>
<keyword evidence="2" id="KW-1133">Transmembrane helix</keyword>
<dbReference type="Pfam" id="PF11906">
    <property type="entry name" value="DUF3426"/>
    <property type="match status" value="1"/>
</dbReference>
<dbReference type="HOGENOM" id="CLU_1287276_0_0_6"/>
<organism evidence="3 4">
    <name type="scientific">gamma proteobacterium HTCC2207</name>
    <dbReference type="NCBI Taxonomy" id="314287"/>
    <lineage>
        <taxon>Bacteria</taxon>
        <taxon>Pseudomonadati</taxon>
        <taxon>Pseudomonadota</taxon>
        <taxon>Gammaproteobacteria</taxon>
        <taxon>Cellvibrionales</taxon>
        <taxon>Porticoccaceae</taxon>
        <taxon>SAR92 clade</taxon>
    </lineage>
</organism>
<sequence>MTVFSASDLRNAEQQQSSEQPEDSAKLPVMTELLHSEFNQQQVVTKDQKPSRIFAKLIVILVGTALLAAQYSYFFSRELSQTATYRQPLIDFCHFTSCTIDLFRDVDRLAVRQFSVYSDPSQQPSQNGVLTVDLIIENLGLFDQPYPKIALRFADMDDQLVAERIFLAPHYLSRDPQSLSAKPKLIPRGKQRRINFSLVDPGAKATNYSVELKE</sequence>
<evidence type="ECO:0000313" key="3">
    <source>
        <dbReference type="EMBL" id="EAS47727.1"/>
    </source>
</evidence>
<evidence type="ECO:0000256" key="1">
    <source>
        <dbReference type="SAM" id="MobiDB-lite"/>
    </source>
</evidence>
<feature type="region of interest" description="Disordered" evidence="1">
    <location>
        <begin position="1"/>
        <end position="25"/>
    </location>
</feature>
<accession>Q1YVI1</accession>